<keyword evidence="4" id="KW-0812">Transmembrane</keyword>
<comment type="subcellular location">
    <subcellularLocation>
        <location evidence="1">Membrane</location>
    </subcellularLocation>
</comment>
<gene>
    <name evidence="6" type="ORF">FYK55_13160</name>
</gene>
<evidence type="ECO:0000259" key="5">
    <source>
        <dbReference type="Pfam" id="PF01514"/>
    </source>
</evidence>
<evidence type="ECO:0000256" key="3">
    <source>
        <dbReference type="SAM" id="MobiDB-lite"/>
    </source>
</evidence>
<feature type="compositionally biased region" description="Polar residues" evidence="3">
    <location>
        <begin position="283"/>
        <end position="298"/>
    </location>
</feature>
<organism evidence="6 7">
    <name type="scientific">Roseiconus nitratireducens</name>
    <dbReference type="NCBI Taxonomy" id="2605748"/>
    <lineage>
        <taxon>Bacteria</taxon>
        <taxon>Pseudomonadati</taxon>
        <taxon>Planctomycetota</taxon>
        <taxon>Planctomycetia</taxon>
        <taxon>Pirellulales</taxon>
        <taxon>Pirellulaceae</taxon>
        <taxon>Roseiconus</taxon>
    </lineage>
</organism>
<dbReference type="PANTHER" id="PTHR30046:SF0">
    <property type="entry name" value="FLAGELLAR M-RING PROTEIN"/>
    <property type="match status" value="1"/>
</dbReference>
<feature type="region of interest" description="Disordered" evidence="3">
    <location>
        <begin position="260"/>
        <end position="304"/>
    </location>
</feature>
<dbReference type="GO" id="GO:0016020">
    <property type="term" value="C:membrane"/>
    <property type="evidence" value="ECO:0007669"/>
    <property type="project" value="UniProtKB-SubCell"/>
</dbReference>
<dbReference type="InterPro" id="IPR045851">
    <property type="entry name" value="AMP-bd_C_sf"/>
</dbReference>
<accession>A0A5M6DB10</accession>
<feature type="domain" description="Flagellar M-ring N-terminal" evidence="5">
    <location>
        <begin position="61"/>
        <end position="218"/>
    </location>
</feature>
<dbReference type="Proteomes" id="UP000324479">
    <property type="component" value="Unassembled WGS sequence"/>
</dbReference>
<keyword evidence="4" id="KW-1133">Transmembrane helix</keyword>
<evidence type="ECO:0000313" key="7">
    <source>
        <dbReference type="Proteomes" id="UP000324479"/>
    </source>
</evidence>
<dbReference type="AlphaFoldDB" id="A0A5M6DB10"/>
<protein>
    <recommendedName>
        <fullName evidence="5">Flagellar M-ring N-terminal domain-containing protein</fullName>
    </recommendedName>
</protein>
<dbReference type="Pfam" id="PF01514">
    <property type="entry name" value="YscJ_FliF"/>
    <property type="match status" value="1"/>
</dbReference>
<keyword evidence="2 4" id="KW-0472">Membrane</keyword>
<sequence length="497" mass="54143">MTVLRQRGEILKDRLDAVPVRARGALIAIALGLIATGILYLASGRTTDPTEPLFGGRALSELELDQVQLAFGEAGLNGWRREDGQILIPTGTRAEYYAALQQFTALPYALRSRVDDAFAAGGYFESDADKRARHQYAKAQDLGHKIAAFADIRWASVDYDEQVVGGFSREVLRTASVIVEPENGEPVSPARIQMIQEMVRGSYAGMSAEDVVVTDTSARDTCNIADDPAWKRRRQAEYELEQKIRHLLSGFGTLQIAVNCVDPDPQGPIGPDSPTDPVDDSGPSEQADISTRAANRSTDGPGAVIPMRVSIGVPDSHVHTRWTRQSVSTTRGADATAPPTKEQLQQMEQDLFAHIRDAVRPLLPGPTTSDRADRIQVWTYPDPDRAVPQYSGNAFTWRLPRWPELLQDNAALVFPLAGLLLVSLIALTAAVRMRLRVSRVPVASTAEDEEPLSGSAKEHPVVAAQQDATLRDELAELVEANPELAAQIIHGWIADAA</sequence>
<evidence type="ECO:0000256" key="1">
    <source>
        <dbReference type="ARBA" id="ARBA00004370"/>
    </source>
</evidence>
<dbReference type="InterPro" id="IPR043427">
    <property type="entry name" value="YscJ/FliF"/>
</dbReference>
<feature type="transmembrane region" description="Helical" evidence="4">
    <location>
        <begin position="410"/>
        <end position="431"/>
    </location>
</feature>
<evidence type="ECO:0000313" key="6">
    <source>
        <dbReference type="EMBL" id="KAA5543219.1"/>
    </source>
</evidence>
<dbReference type="Gene3D" id="3.30.300.30">
    <property type="match status" value="1"/>
</dbReference>
<dbReference type="EMBL" id="VWOX01000006">
    <property type="protein sequence ID" value="KAA5543219.1"/>
    <property type="molecule type" value="Genomic_DNA"/>
</dbReference>
<evidence type="ECO:0000256" key="2">
    <source>
        <dbReference type="ARBA" id="ARBA00023136"/>
    </source>
</evidence>
<dbReference type="PANTHER" id="PTHR30046">
    <property type="entry name" value="FLAGELLAR M-RING PROTEIN"/>
    <property type="match status" value="1"/>
</dbReference>
<proteinExistence type="predicted"/>
<comment type="caution">
    <text evidence="6">The sequence shown here is derived from an EMBL/GenBank/DDBJ whole genome shotgun (WGS) entry which is preliminary data.</text>
</comment>
<feature type="transmembrane region" description="Helical" evidence="4">
    <location>
        <begin position="20"/>
        <end position="42"/>
    </location>
</feature>
<dbReference type="InterPro" id="IPR006182">
    <property type="entry name" value="FliF_N_dom"/>
</dbReference>
<reference evidence="6 7" key="1">
    <citation type="submission" date="2019-08" db="EMBL/GenBank/DDBJ databases">
        <authorList>
            <person name="Dhanesh K."/>
            <person name="Kumar G."/>
            <person name="Sasikala C."/>
            <person name="Venkata Ramana C."/>
        </authorList>
    </citation>
    <scope>NUCLEOTIDE SEQUENCE [LARGE SCALE GENOMIC DNA]</scope>
    <source>
        <strain evidence="6 7">JC645</strain>
    </source>
</reference>
<evidence type="ECO:0000256" key="4">
    <source>
        <dbReference type="SAM" id="Phobius"/>
    </source>
</evidence>
<keyword evidence="7" id="KW-1185">Reference proteome</keyword>
<name>A0A5M6DB10_9BACT</name>